<keyword evidence="1" id="KW-0175">Coiled coil</keyword>
<gene>
    <name evidence="4" type="ORF">M3P19_02660</name>
</gene>
<reference evidence="4 5" key="1">
    <citation type="submission" date="2022-05" db="EMBL/GenBank/DDBJ databases">
        <authorList>
            <person name="Park J.-S."/>
        </authorList>
    </citation>
    <scope>NUCLEOTIDE SEQUENCE [LARGE SCALE GENOMIC DNA]</scope>
    <source>
        <strain evidence="4 5">2012CJ35-5</strain>
    </source>
</reference>
<feature type="transmembrane region" description="Helical" evidence="2">
    <location>
        <begin position="124"/>
        <end position="142"/>
    </location>
</feature>
<evidence type="ECO:0000259" key="3">
    <source>
        <dbReference type="Pfam" id="PF06580"/>
    </source>
</evidence>
<comment type="caution">
    <text evidence="4">The sequence shown here is derived from an EMBL/GenBank/DDBJ whole genome shotgun (WGS) entry which is preliminary data.</text>
</comment>
<evidence type="ECO:0000313" key="4">
    <source>
        <dbReference type="EMBL" id="MCL6272889.1"/>
    </source>
</evidence>
<dbReference type="RefSeq" id="WP_249656069.1">
    <property type="nucleotide sequence ID" value="NZ_JAMFMA010000001.1"/>
</dbReference>
<evidence type="ECO:0000313" key="5">
    <source>
        <dbReference type="Proteomes" id="UP001203607"/>
    </source>
</evidence>
<dbReference type="Pfam" id="PF06580">
    <property type="entry name" value="His_kinase"/>
    <property type="match status" value="1"/>
</dbReference>
<keyword evidence="4" id="KW-0808">Transferase</keyword>
<feature type="transmembrane region" description="Helical" evidence="2">
    <location>
        <begin position="50"/>
        <end position="69"/>
    </location>
</feature>
<protein>
    <submittedName>
        <fullName evidence="4">Histidine kinase</fullName>
    </submittedName>
</protein>
<dbReference type="PANTHER" id="PTHR34220">
    <property type="entry name" value="SENSOR HISTIDINE KINASE YPDA"/>
    <property type="match status" value="1"/>
</dbReference>
<feature type="coiled-coil region" evidence="1">
    <location>
        <begin position="144"/>
        <end position="171"/>
    </location>
</feature>
<keyword evidence="5" id="KW-1185">Reference proteome</keyword>
<dbReference type="EMBL" id="JAMFMA010000001">
    <property type="protein sequence ID" value="MCL6272889.1"/>
    <property type="molecule type" value="Genomic_DNA"/>
</dbReference>
<accession>A0ABT0PNF4</accession>
<organism evidence="4 5">
    <name type="scientific">Flagellimonas spongiicola</name>
    <dbReference type="NCBI Taxonomy" id="2942208"/>
    <lineage>
        <taxon>Bacteria</taxon>
        <taxon>Pseudomonadati</taxon>
        <taxon>Bacteroidota</taxon>
        <taxon>Flavobacteriia</taxon>
        <taxon>Flavobacteriales</taxon>
        <taxon>Flavobacteriaceae</taxon>
        <taxon>Flagellimonas</taxon>
    </lineage>
</organism>
<keyword evidence="2" id="KW-1133">Transmembrane helix</keyword>
<proteinExistence type="predicted"/>
<feature type="transmembrane region" description="Helical" evidence="2">
    <location>
        <begin position="81"/>
        <end position="104"/>
    </location>
</feature>
<keyword evidence="2" id="KW-0472">Membrane</keyword>
<evidence type="ECO:0000256" key="1">
    <source>
        <dbReference type="SAM" id="Coils"/>
    </source>
</evidence>
<keyword evidence="4" id="KW-0418">Kinase</keyword>
<sequence>MSPYSGIRTLQLVKVSFLVTFLVVLPRLVGYLNVVDMGTGYFSGVTLSDILLRIAVYFGFSLLLLEIHVNGHRIFPEIKRLYRLIGVYAITILLVWAITELFRFLYPKVVEMGPGDTIPKYVEIIFILLAIILIFISSIINLQKARHDKILENAELKQQNLQKELSALKNQVNPHFLFNSLNSLSALVRDNDKASTFVKNLSFLYRYILQSGDLDLVTVHEELRFLKSYMELIKVRYGEKISFNITVNDELMPKQIPPLALQLLVENAVKHNEISDKYPLEINLFSSTENLVVENRIRPRKSLVQSGGVGLSNLDKRYHLLMGHHIRIKKKEGIFRVELPIFDKR</sequence>
<keyword evidence="2" id="KW-0812">Transmembrane</keyword>
<dbReference type="InterPro" id="IPR050640">
    <property type="entry name" value="Bact_2-comp_sensor_kinase"/>
</dbReference>
<feature type="domain" description="Signal transduction histidine kinase internal region" evidence="3">
    <location>
        <begin position="164"/>
        <end position="241"/>
    </location>
</feature>
<dbReference type="PANTHER" id="PTHR34220:SF7">
    <property type="entry name" value="SENSOR HISTIDINE KINASE YPDA"/>
    <property type="match status" value="1"/>
</dbReference>
<feature type="transmembrane region" description="Helical" evidence="2">
    <location>
        <begin position="12"/>
        <end position="30"/>
    </location>
</feature>
<name>A0ABT0PNF4_9FLAO</name>
<dbReference type="InterPro" id="IPR010559">
    <property type="entry name" value="Sig_transdc_His_kin_internal"/>
</dbReference>
<dbReference type="GO" id="GO:0016301">
    <property type="term" value="F:kinase activity"/>
    <property type="evidence" value="ECO:0007669"/>
    <property type="project" value="UniProtKB-KW"/>
</dbReference>
<dbReference type="Proteomes" id="UP001203607">
    <property type="component" value="Unassembled WGS sequence"/>
</dbReference>
<evidence type="ECO:0000256" key="2">
    <source>
        <dbReference type="SAM" id="Phobius"/>
    </source>
</evidence>